<feature type="transmembrane region" description="Helical" evidence="5">
    <location>
        <begin position="129"/>
        <end position="148"/>
    </location>
</feature>
<evidence type="ECO:0000256" key="2">
    <source>
        <dbReference type="ARBA" id="ARBA00022692"/>
    </source>
</evidence>
<keyword evidence="3 5" id="KW-1133">Transmembrane helix</keyword>
<feature type="transmembrane region" description="Helical" evidence="5">
    <location>
        <begin position="212"/>
        <end position="234"/>
    </location>
</feature>
<evidence type="ECO:0000259" key="6">
    <source>
        <dbReference type="PROSITE" id="PS50850"/>
    </source>
</evidence>
<dbReference type="Proteomes" id="UP000680865">
    <property type="component" value="Unassembled WGS sequence"/>
</dbReference>
<dbReference type="PANTHER" id="PTHR42910:SF1">
    <property type="entry name" value="MAJOR FACILITATOR SUPERFAMILY (MFS) PROFILE DOMAIN-CONTAINING PROTEIN"/>
    <property type="match status" value="1"/>
</dbReference>
<feature type="transmembrane region" description="Helical" evidence="5">
    <location>
        <begin position="274"/>
        <end position="293"/>
    </location>
</feature>
<dbReference type="Pfam" id="PF07690">
    <property type="entry name" value="MFS_1"/>
    <property type="match status" value="1"/>
</dbReference>
<feature type="transmembrane region" description="Helical" evidence="5">
    <location>
        <begin position="36"/>
        <end position="61"/>
    </location>
</feature>
<feature type="transmembrane region" description="Helical" evidence="5">
    <location>
        <begin position="359"/>
        <end position="377"/>
    </location>
</feature>
<comment type="subcellular location">
    <subcellularLocation>
        <location evidence="1">Cell membrane</location>
        <topology evidence="1">Multi-pass membrane protein</topology>
    </subcellularLocation>
</comment>
<dbReference type="SUPFAM" id="SSF103473">
    <property type="entry name" value="MFS general substrate transporter"/>
    <property type="match status" value="1"/>
</dbReference>
<feature type="transmembrane region" description="Helical" evidence="5">
    <location>
        <begin position="73"/>
        <end position="91"/>
    </location>
</feature>
<dbReference type="InterPro" id="IPR020846">
    <property type="entry name" value="MFS_dom"/>
</dbReference>
<evidence type="ECO:0000256" key="4">
    <source>
        <dbReference type="ARBA" id="ARBA00023136"/>
    </source>
</evidence>
<reference evidence="7" key="1">
    <citation type="submission" date="2021-03" db="EMBL/GenBank/DDBJ databases">
        <title>Whole genome shotgun sequence of Actinoplanes consettensis NBRC 14913.</title>
        <authorList>
            <person name="Komaki H."/>
            <person name="Tamura T."/>
        </authorList>
    </citation>
    <scope>NUCLEOTIDE SEQUENCE</scope>
    <source>
        <strain evidence="7">NBRC 14913</strain>
    </source>
</reference>
<dbReference type="GO" id="GO:0022857">
    <property type="term" value="F:transmembrane transporter activity"/>
    <property type="evidence" value="ECO:0007669"/>
    <property type="project" value="InterPro"/>
</dbReference>
<protein>
    <submittedName>
        <fullName evidence="7">MFS transporter</fullName>
    </submittedName>
</protein>
<organism evidence="7 8">
    <name type="scientific">Winogradskya consettensis</name>
    <dbReference type="NCBI Taxonomy" id="113560"/>
    <lineage>
        <taxon>Bacteria</taxon>
        <taxon>Bacillati</taxon>
        <taxon>Actinomycetota</taxon>
        <taxon>Actinomycetes</taxon>
        <taxon>Micromonosporales</taxon>
        <taxon>Micromonosporaceae</taxon>
        <taxon>Winogradskya</taxon>
    </lineage>
</organism>
<dbReference type="Gene3D" id="1.20.1250.20">
    <property type="entry name" value="MFS general substrate transporter like domains"/>
    <property type="match status" value="1"/>
</dbReference>
<name>A0A919SR95_9ACTN</name>
<dbReference type="AlphaFoldDB" id="A0A919SR95"/>
<dbReference type="PANTHER" id="PTHR42910">
    <property type="entry name" value="TRANSPORTER SCO4007-RELATED"/>
    <property type="match status" value="1"/>
</dbReference>
<dbReference type="InterPro" id="IPR011701">
    <property type="entry name" value="MFS"/>
</dbReference>
<dbReference type="PROSITE" id="PS50850">
    <property type="entry name" value="MFS"/>
    <property type="match status" value="1"/>
</dbReference>
<sequence length="405" mass="41699">MGMSSRLVLLLAAVCGVAVGNVYFPQSITPAVAAGLHVSVGAAAGIVTAAQAGYTAGLFLLVPLGDRIAYRRLLTILLVVTSGALLLASAAPALPPLIGLSVMIGAATVAAPVIGPMVAGMVAPQRRGVTTGLLLSGSTGGMLLSRTFSGYLAQWSSWRVPYVCSAVLLLVFVVLLRRALPSAPPPSRQAYPALLLEPVRLLAREPELRQSCLYQATIFAGFSATWTCVALLLTGPAYGYGAQAVGLLALVNAATMLATPIAGRFTDRHSPARTNLICATAVIAAAVLLSLGAVDGVGWLIAGTLLLDVAMQSGMVANQVRIYAISDTARGRLNTAYMTCAYAGGAIGSWLGLRCYTTFGWRGVCVLVGVLAAIPLCHLAKRRHPVAVTATSQGVRGDHIGGVSR</sequence>
<keyword evidence="4 5" id="KW-0472">Membrane</keyword>
<evidence type="ECO:0000256" key="5">
    <source>
        <dbReference type="SAM" id="Phobius"/>
    </source>
</evidence>
<evidence type="ECO:0000313" key="8">
    <source>
        <dbReference type="Proteomes" id="UP000680865"/>
    </source>
</evidence>
<accession>A0A919SR95</accession>
<feature type="domain" description="Major facilitator superfamily (MFS) profile" evidence="6">
    <location>
        <begin position="1"/>
        <end position="381"/>
    </location>
</feature>
<feature type="transmembrane region" description="Helical" evidence="5">
    <location>
        <begin position="240"/>
        <end position="262"/>
    </location>
</feature>
<dbReference type="InterPro" id="IPR036259">
    <property type="entry name" value="MFS_trans_sf"/>
</dbReference>
<evidence type="ECO:0000256" key="1">
    <source>
        <dbReference type="ARBA" id="ARBA00004651"/>
    </source>
</evidence>
<dbReference type="CDD" id="cd17324">
    <property type="entry name" value="MFS_NepI_like"/>
    <property type="match status" value="1"/>
</dbReference>
<gene>
    <name evidence="7" type="ORF">Aco04nite_48900</name>
</gene>
<proteinExistence type="predicted"/>
<comment type="caution">
    <text evidence="7">The sequence shown here is derived from an EMBL/GenBank/DDBJ whole genome shotgun (WGS) entry which is preliminary data.</text>
</comment>
<keyword evidence="2 5" id="KW-0812">Transmembrane</keyword>
<dbReference type="GO" id="GO:0005886">
    <property type="term" value="C:plasma membrane"/>
    <property type="evidence" value="ECO:0007669"/>
    <property type="project" value="UniProtKB-SubCell"/>
</dbReference>
<keyword evidence="8" id="KW-1185">Reference proteome</keyword>
<evidence type="ECO:0000256" key="3">
    <source>
        <dbReference type="ARBA" id="ARBA00022989"/>
    </source>
</evidence>
<feature type="transmembrane region" description="Helical" evidence="5">
    <location>
        <begin position="97"/>
        <end position="122"/>
    </location>
</feature>
<feature type="transmembrane region" description="Helical" evidence="5">
    <location>
        <begin position="160"/>
        <end position="180"/>
    </location>
</feature>
<evidence type="ECO:0000313" key="7">
    <source>
        <dbReference type="EMBL" id="GIM76146.1"/>
    </source>
</evidence>
<dbReference type="EMBL" id="BOQP01000027">
    <property type="protein sequence ID" value="GIM76146.1"/>
    <property type="molecule type" value="Genomic_DNA"/>
</dbReference>